<dbReference type="InterPro" id="IPR036165">
    <property type="entry name" value="YefM-like_sf"/>
</dbReference>
<protein>
    <submittedName>
        <fullName evidence="2">Type II toxin-antitoxin system Phd/YefM family antitoxin</fullName>
    </submittedName>
</protein>
<evidence type="ECO:0000256" key="1">
    <source>
        <dbReference type="ARBA" id="ARBA00009981"/>
    </source>
</evidence>
<gene>
    <name evidence="2" type="ORF">I5803_20300</name>
</gene>
<dbReference type="SUPFAM" id="SSF143120">
    <property type="entry name" value="YefM-like"/>
    <property type="match status" value="1"/>
</dbReference>
<name>A0A931H8N9_9BURK</name>
<dbReference type="Proteomes" id="UP000651050">
    <property type="component" value="Unassembled WGS sequence"/>
</dbReference>
<accession>A0A931H8N9</accession>
<reference evidence="2" key="1">
    <citation type="submission" date="2020-11" db="EMBL/GenBank/DDBJ databases">
        <title>Bacterial whole genome sequence for Caenimonas sp. DR4.4.</title>
        <authorList>
            <person name="Le V."/>
            <person name="Ko S.-R."/>
            <person name="Ahn C.-Y."/>
            <person name="Oh H.-M."/>
        </authorList>
    </citation>
    <scope>NUCLEOTIDE SEQUENCE</scope>
    <source>
        <strain evidence="2">DR4.4</strain>
    </source>
</reference>
<keyword evidence="3" id="KW-1185">Reference proteome</keyword>
<dbReference type="RefSeq" id="WP_196988124.1">
    <property type="nucleotide sequence ID" value="NZ_JADWYS010000001.1"/>
</dbReference>
<organism evidence="2 3">
    <name type="scientific">Caenimonas aquaedulcis</name>
    <dbReference type="NCBI Taxonomy" id="2793270"/>
    <lineage>
        <taxon>Bacteria</taxon>
        <taxon>Pseudomonadati</taxon>
        <taxon>Pseudomonadota</taxon>
        <taxon>Betaproteobacteria</taxon>
        <taxon>Burkholderiales</taxon>
        <taxon>Comamonadaceae</taxon>
        <taxon>Caenimonas</taxon>
    </lineage>
</organism>
<comment type="similarity">
    <text evidence="1">Belongs to the phD/YefM antitoxin family.</text>
</comment>
<proteinExistence type="inferred from homology"/>
<sequence>MHALTANDLKTRGVAAIEATLADQPEAVISVRGKDKYVVMEVAQYQYLRECELDAALAQSRDDVARGRYVTETAAQHMARLEALLVPAQDAPRKLASRRRAPR</sequence>
<evidence type="ECO:0000313" key="2">
    <source>
        <dbReference type="EMBL" id="MBG9390383.1"/>
    </source>
</evidence>
<evidence type="ECO:0000313" key="3">
    <source>
        <dbReference type="Proteomes" id="UP000651050"/>
    </source>
</evidence>
<dbReference type="AlphaFoldDB" id="A0A931H8N9"/>
<comment type="caution">
    <text evidence="2">The sequence shown here is derived from an EMBL/GenBank/DDBJ whole genome shotgun (WGS) entry which is preliminary data.</text>
</comment>
<dbReference type="EMBL" id="JADWYS010000001">
    <property type="protein sequence ID" value="MBG9390383.1"/>
    <property type="molecule type" value="Genomic_DNA"/>
</dbReference>